<evidence type="ECO:0000313" key="3">
    <source>
        <dbReference type="Proteomes" id="UP000028481"/>
    </source>
</evidence>
<dbReference type="KEGG" id="tcm:HL41_04750"/>
<dbReference type="Gene3D" id="3.40.109.10">
    <property type="entry name" value="NADH Oxidase"/>
    <property type="match status" value="1"/>
</dbReference>
<dbReference type="Pfam" id="PF09918">
    <property type="entry name" value="DUF2148"/>
    <property type="match status" value="1"/>
</dbReference>
<dbReference type="AlphaFoldDB" id="A0A075WZN1"/>
<dbReference type="InterPro" id="IPR019224">
    <property type="entry name" value="DUF2148"/>
</dbReference>
<keyword evidence="3" id="KW-1185">Reference proteome</keyword>
<protein>
    <recommendedName>
        <fullName evidence="1">DUF2148 domain-containing protein</fullName>
    </recommendedName>
</protein>
<name>A0A075WZN1_9BACT</name>
<gene>
    <name evidence="2" type="ORF">HL41_04750</name>
</gene>
<dbReference type="RefSeq" id="WP_038060776.1">
    <property type="nucleotide sequence ID" value="NZ_CP008796.1"/>
</dbReference>
<accession>A0A075WZN1</accession>
<dbReference type="STRING" id="289377.HL41_04750"/>
<dbReference type="EMBL" id="CP008796">
    <property type="protein sequence ID" value="AIH04127.1"/>
    <property type="molecule type" value="Genomic_DNA"/>
</dbReference>
<dbReference type="InterPro" id="IPR000415">
    <property type="entry name" value="Nitroreductase-like"/>
</dbReference>
<sequence length="184" mass="20139">MKVNPELEIVEELAKQILVAARTAPKAKGVDDLVFGLITDPEEREKLAQEMEKIAEEKGAAFKFFKRDADNVRNSDAVILISLNFNKPLGLDCGICGFRCEELVKQEKSSLDFDGPVCGIKLLDMGIALGSAVAKAKDLCVDNRIMYTVGVAAKRLNLIKGTVIMGIPLSVKGKNIYFDRPPVK</sequence>
<organism evidence="2 3">
    <name type="scientific">Thermodesulfobacterium commune DSM 2178</name>
    <dbReference type="NCBI Taxonomy" id="289377"/>
    <lineage>
        <taxon>Bacteria</taxon>
        <taxon>Pseudomonadati</taxon>
        <taxon>Thermodesulfobacteriota</taxon>
        <taxon>Thermodesulfobacteria</taxon>
        <taxon>Thermodesulfobacteriales</taxon>
        <taxon>Thermodesulfobacteriaceae</taxon>
        <taxon>Thermodesulfobacterium</taxon>
    </lineage>
</organism>
<dbReference type="OrthoDB" id="5505478at2"/>
<evidence type="ECO:0000313" key="2">
    <source>
        <dbReference type="EMBL" id="AIH04127.1"/>
    </source>
</evidence>
<proteinExistence type="predicted"/>
<dbReference type="eggNOG" id="COG4739">
    <property type="taxonomic scope" value="Bacteria"/>
</dbReference>
<dbReference type="SUPFAM" id="SSF55469">
    <property type="entry name" value="FMN-dependent nitroreductase-like"/>
    <property type="match status" value="1"/>
</dbReference>
<dbReference type="PANTHER" id="PTHR40101:SF1">
    <property type="entry name" value="4FE-4S DOMAIN-CONTAINING PROTEIN"/>
    <property type="match status" value="1"/>
</dbReference>
<reference evidence="2 3" key="1">
    <citation type="journal article" date="2015" name="Genome Announc.">
        <title>Genome Sequence of a Sulfate-Reducing Thermophilic Bacterium, Thermodesulfobacterium commune DSM 2178T (Phylum Thermodesulfobacteria).</title>
        <authorList>
            <person name="Bhatnagar S."/>
            <person name="Badger J.H."/>
            <person name="Madupu R."/>
            <person name="Khouri H.M."/>
            <person name="O'Connor E.M."/>
            <person name="Robb F.T."/>
            <person name="Ward N.L."/>
            <person name="Eisen J.A."/>
        </authorList>
    </citation>
    <scope>NUCLEOTIDE SEQUENCE [LARGE SCALE GENOMIC DNA]</scope>
    <source>
        <strain evidence="2 3">DSM 2178</strain>
    </source>
</reference>
<dbReference type="HOGENOM" id="CLU_111491_0_0_0"/>
<dbReference type="PaxDb" id="289377-HL41_04750"/>
<dbReference type="PANTHER" id="PTHR40101">
    <property type="entry name" value="CONSERVED PROTEIN"/>
    <property type="match status" value="1"/>
</dbReference>
<dbReference type="GO" id="GO:0016491">
    <property type="term" value="F:oxidoreductase activity"/>
    <property type="evidence" value="ECO:0007669"/>
    <property type="project" value="InterPro"/>
</dbReference>
<feature type="domain" description="DUF2148" evidence="1">
    <location>
        <begin position="114"/>
        <end position="180"/>
    </location>
</feature>
<dbReference type="Proteomes" id="UP000028481">
    <property type="component" value="Chromosome"/>
</dbReference>
<evidence type="ECO:0000259" key="1">
    <source>
        <dbReference type="Pfam" id="PF09918"/>
    </source>
</evidence>